<evidence type="ECO:0000313" key="3">
    <source>
        <dbReference type="EMBL" id="KAK4505021.1"/>
    </source>
</evidence>
<gene>
    <name evidence="3" type="ORF">PRZ48_002984</name>
</gene>
<evidence type="ECO:0000256" key="2">
    <source>
        <dbReference type="SAM" id="SignalP"/>
    </source>
</evidence>
<proteinExistence type="inferred from homology"/>
<dbReference type="InterPro" id="IPR052471">
    <property type="entry name" value="PBI_I9"/>
</dbReference>
<dbReference type="SUPFAM" id="SSF54897">
    <property type="entry name" value="Protease propeptides/inhibitors"/>
    <property type="match status" value="1"/>
</dbReference>
<dbReference type="Proteomes" id="UP001305779">
    <property type="component" value="Unassembled WGS sequence"/>
</dbReference>
<dbReference type="PANTHER" id="PTHR28288">
    <property type="entry name" value="PROTEASE B INHIBITOR 2"/>
    <property type="match status" value="1"/>
</dbReference>
<keyword evidence="4" id="KW-1185">Reference proteome</keyword>
<protein>
    <submittedName>
        <fullName evidence="3">Uncharacterized protein</fullName>
    </submittedName>
</protein>
<keyword evidence="2" id="KW-0732">Signal</keyword>
<name>A0ABR0ETT5_ZASCE</name>
<dbReference type="PANTHER" id="PTHR28288:SF1">
    <property type="entry name" value="INHIBITOR I9 DOMAIN-CONTAINING PROTEIN"/>
    <property type="match status" value="1"/>
</dbReference>
<feature type="chain" id="PRO_5046264212" evidence="2">
    <location>
        <begin position="20"/>
        <end position="97"/>
    </location>
</feature>
<dbReference type="InterPro" id="IPR037045">
    <property type="entry name" value="S8pro/Inhibitor_I9_sf"/>
</dbReference>
<evidence type="ECO:0000313" key="4">
    <source>
        <dbReference type="Proteomes" id="UP001305779"/>
    </source>
</evidence>
<dbReference type="Gene3D" id="3.30.70.80">
    <property type="entry name" value="Peptidase S8 propeptide/proteinase inhibitor I9"/>
    <property type="match status" value="1"/>
</dbReference>
<reference evidence="3 4" key="1">
    <citation type="journal article" date="2023" name="G3 (Bethesda)">
        <title>A chromosome-level genome assembly of Zasmidium syzygii isolated from banana leaves.</title>
        <authorList>
            <person name="van Westerhoven A.C."/>
            <person name="Mehrabi R."/>
            <person name="Talebi R."/>
            <person name="Steentjes M.B.F."/>
            <person name="Corcolon B."/>
            <person name="Chong P.A."/>
            <person name="Kema G.H.J."/>
            <person name="Seidl M.F."/>
        </authorList>
    </citation>
    <scope>NUCLEOTIDE SEQUENCE [LARGE SCALE GENOMIC DNA]</scope>
    <source>
        <strain evidence="3 4">P124</strain>
    </source>
</reference>
<comment type="caution">
    <text evidence="3">The sequence shown here is derived from an EMBL/GenBank/DDBJ whole genome shotgun (WGS) entry which is preliminary data.</text>
</comment>
<evidence type="ECO:0000256" key="1">
    <source>
        <dbReference type="ARBA" id="ARBA00038069"/>
    </source>
</evidence>
<comment type="similarity">
    <text evidence="1">Belongs to the protease inhibitor I9 family.</text>
</comment>
<dbReference type="EMBL" id="JAXOVC010000002">
    <property type="protein sequence ID" value="KAK4505021.1"/>
    <property type="molecule type" value="Genomic_DNA"/>
</dbReference>
<feature type="signal peptide" evidence="2">
    <location>
        <begin position="1"/>
        <end position="19"/>
    </location>
</feature>
<accession>A0ABR0ETT5</accession>
<organism evidence="3 4">
    <name type="scientific">Zasmidium cellare</name>
    <name type="common">Wine cellar mold</name>
    <name type="synonym">Racodium cellare</name>
    <dbReference type="NCBI Taxonomy" id="395010"/>
    <lineage>
        <taxon>Eukaryota</taxon>
        <taxon>Fungi</taxon>
        <taxon>Dikarya</taxon>
        <taxon>Ascomycota</taxon>
        <taxon>Pezizomycotina</taxon>
        <taxon>Dothideomycetes</taxon>
        <taxon>Dothideomycetidae</taxon>
        <taxon>Mycosphaerellales</taxon>
        <taxon>Mycosphaerellaceae</taxon>
        <taxon>Zasmidium</taxon>
    </lineage>
</organism>
<sequence length="97" mass="10734">MKFIINALLLLCLAFLALAAKEPERQVIVSYPKNTPSSVLDEAKKAILEAGGFISHEYHIIQAFAANGPAKIFESVKMMGEKHNVMIEEDQKMSINS</sequence>